<dbReference type="SMART" id="SM00361">
    <property type="entry name" value="RRM_1"/>
    <property type="match status" value="2"/>
</dbReference>
<keyword evidence="3 4" id="KW-0694">RNA-binding</keyword>
<feature type="compositionally biased region" description="Basic residues" evidence="5">
    <location>
        <begin position="116"/>
        <end position="152"/>
    </location>
</feature>
<feature type="compositionally biased region" description="Basic and acidic residues" evidence="5">
    <location>
        <begin position="60"/>
        <end position="76"/>
    </location>
</feature>
<proteinExistence type="predicted"/>
<name>A0A443SB36_9ACAR</name>
<dbReference type="NCBIfam" id="TIGR01622">
    <property type="entry name" value="SF-CC1"/>
    <property type="match status" value="1"/>
</dbReference>
<dbReference type="PROSITE" id="PS50102">
    <property type="entry name" value="RRM"/>
    <property type="match status" value="2"/>
</dbReference>
<feature type="domain" description="RRM" evidence="6">
    <location>
        <begin position="297"/>
        <end position="375"/>
    </location>
</feature>
<keyword evidence="1" id="KW-0597">Phosphoprotein</keyword>
<evidence type="ECO:0000256" key="3">
    <source>
        <dbReference type="ARBA" id="ARBA00022884"/>
    </source>
</evidence>
<keyword evidence="2" id="KW-0677">Repeat</keyword>
<feature type="domain" description="RRM" evidence="6">
    <location>
        <begin position="200"/>
        <end position="277"/>
    </location>
</feature>
<dbReference type="InterPro" id="IPR006509">
    <property type="entry name" value="RBM39_SF"/>
</dbReference>
<dbReference type="Gene3D" id="3.30.70.330">
    <property type="match status" value="3"/>
</dbReference>
<feature type="compositionally biased region" description="Basic and acidic residues" evidence="5">
    <location>
        <begin position="86"/>
        <end position="115"/>
    </location>
</feature>
<dbReference type="GO" id="GO:0003723">
    <property type="term" value="F:RNA binding"/>
    <property type="evidence" value="ECO:0007669"/>
    <property type="project" value="UniProtKB-UniRule"/>
</dbReference>
<dbReference type="CDD" id="cd12284">
    <property type="entry name" value="RRM2_RBM23_RBM39"/>
    <property type="match status" value="1"/>
</dbReference>
<dbReference type="CDD" id="cd12285">
    <property type="entry name" value="RRM3_RBM39_like"/>
    <property type="match status" value="1"/>
</dbReference>
<accession>A0A443SB36</accession>
<dbReference type="CDD" id="cd12283">
    <property type="entry name" value="RRM1_RBM39_like"/>
    <property type="match status" value="1"/>
</dbReference>
<dbReference type="STRING" id="299467.A0A443SB36"/>
<evidence type="ECO:0000256" key="4">
    <source>
        <dbReference type="PROSITE-ProRule" id="PRU00176"/>
    </source>
</evidence>
<dbReference type="InterPro" id="IPR029123">
    <property type="entry name" value="RBM39_linker"/>
</dbReference>
<gene>
    <name evidence="7" type="ORF">B4U80_06966</name>
</gene>
<reference evidence="7 8" key="1">
    <citation type="journal article" date="2018" name="Gigascience">
        <title>Genomes of trombidid mites reveal novel predicted allergens and laterally-transferred genes associated with secondary metabolism.</title>
        <authorList>
            <person name="Dong X."/>
            <person name="Chaisiri K."/>
            <person name="Xia D."/>
            <person name="Armstrong S.D."/>
            <person name="Fang Y."/>
            <person name="Donnelly M.J."/>
            <person name="Kadowaki T."/>
            <person name="McGarry J.W."/>
            <person name="Darby A.C."/>
            <person name="Makepeace B.L."/>
        </authorList>
    </citation>
    <scope>NUCLEOTIDE SEQUENCE [LARGE SCALE GENOMIC DNA]</scope>
    <source>
        <strain evidence="7">UoL-UT</strain>
    </source>
</reference>
<evidence type="ECO:0000313" key="8">
    <source>
        <dbReference type="Proteomes" id="UP000288716"/>
    </source>
</evidence>
<dbReference type="SUPFAM" id="SSF54928">
    <property type="entry name" value="RNA-binding domain, RBD"/>
    <property type="match status" value="2"/>
</dbReference>
<dbReference type="Pfam" id="PF15519">
    <property type="entry name" value="RBM39linker"/>
    <property type="match status" value="1"/>
</dbReference>
<evidence type="ECO:0000256" key="1">
    <source>
        <dbReference type="ARBA" id="ARBA00022553"/>
    </source>
</evidence>
<dbReference type="VEuPathDB" id="VectorBase:LDEU007313"/>
<feature type="compositionally biased region" description="Basic and acidic residues" evidence="5">
    <location>
        <begin position="186"/>
        <end position="196"/>
    </location>
</feature>
<dbReference type="PANTHER" id="PTHR48036">
    <property type="entry name" value="SPLICING FACTOR (PAD-1), PUTATIVE (AFU_ORTHOLOGUE AFUA_1G15810)-RELATED"/>
    <property type="match status" value="1"/>
</dbReference>
<dbReference type="EMBL" id="NCKV01004486">
    <property type="protein sequence ID" value="RWS24727.1"/>
    <property type="molecule type" value="Genomic_DNA"/>
</dbReference>
<evidence type="ECO:0000256" key="2">
    <source>
        <dbReference type="ARBA" id="ARBA00022737"/>
    </source>
</evidence>
<dbReference type="InterPro" id="IPR003954">
    <property type="entry name" value="RRM_euk-type"/>
</dbReference>
<feature type="compositionally biased region" description="Polar residues" evidence="5">
    <location>
        <begin position="16"/>
        <end position="31"/>
    </location>
</feature>
<dbReference type="FunFam" id="3.30.70.330:FF:000080">
    <property type="entry name" value="RNA-binding protein 39 isoform X1"/>
    <property type="match status" value="1"/>
</dbReference>
<dbReference type="Proteomes" id="UP000288716">
    <property type="component" value="Unassembled WGS sequence"/>
</dbReference>
<sequence length="551" mass="62885">MAEDVDVEAMLEAPFKSSSKGFNLAFTFNLNNHEKSNNDKDRDGERKSRRHRSRSISPSKPREKDRDKDRDRDRDRDRRRKSRSRERREDRKRSRSRERDRERVIKRSGSRDRDRRRLRRSRSRSKTRSKSREKRRKSRSVSRERHAPRRGARSPPRWERWTSRSVGSGRDRFAGGKSRSRSPPVKVEERDLPPEERDQRTVFVMQLAAKVRPRDLEEFFSAVGKVREVRLIIDNKTRRHKGIAYIEFFDINSVSLALALNGQKLCGHPIIIQPTQAEKNRAAASASASHRGFSGPMRLYVGSLHFNITEDMLRGIFEPFGRIDKIELQRDPETGRSKGYGFITFFDSEDAKKALEQLNGFELAGRPMKVNHVTERSDIIIQGPSILDSDELDRTGIDLGTTGRLQLMAKLAEGTGIQLPQAAMTALQLGSVPAPVSIVQTQTTANSFATQCFMLTNMFDPNTETNPKWDEEIQNDVLDECRKNGGALHVFVDKNSQGNVYVKCPSISAAQACVNALHGRWFSGRLVTAAYVPVINYHNLFPNSLNATSPL</sequence>
<evidence type="ECO:0000256" key="5">
    <source>
        <dbReference type="SAM" id="MobiDB-lite"/>
    </source>
</evidence>
<feature type="compositionally biased region" description="Basic and acidic residues" evidence="5">
    <location>
        <begin position="32"/>
        <end position="46"/>
    </location>
</feature>
<dbReference type="GO" id="GO:0005634">
    <property type="term" value="C:nucleus"/>
    <property type="evidence" value="ECO:0007669"/>
    <property type="project" value="InterPro"/>
</dbReference>
<dbReference type="AlphaFoldDB" id="A0A443SB36"/>
<dbReference type="SMART" id="SM00360">
    <property type="entry name" value="RRM"/>
    <property type="match status" value="3"/>
</dbReference>
<dbReference type="InterPro" id="IPR000504">
    <property type="entry name" value="RRM_dom"/>
</dbReference>
<comment type="caution">
    <text evidence="7">The sequence shown here is derived from an EMBL/GenBank/DDBJ whole genome shotgun (WGS) entry which is preliminary data.</text>
</comment>
<organism evidence="7 8">
    <name type="scientific">Leptotrombidium deliense</name>
    <dbReference type="NCBI Taxonomy" id="299467"/>
    <lineage>
        <taxon>Eukaryota</taxon>
        <taxon>Metazoa</taxon>
        <taxon>Ecdysozoa</taxon>
        <taxon>Arthropoda</taxon>
        <taxon>Chelicerata</taxon>
        <taxon>Arachnida</taxon>
        <taxon>Acari</taxon>
        <taxon>Acariformes</taxon>
        <taxon>Trombidiformes</taxon>
        <taxon>Prostigmata</taxon>
        <taxon>Anystina</taxon>
        <taxon>Parasitengona</taxon>
        <taxon>Trombiculoidea</taxon>
        <taxon>Trombiculidae</taxon>
        <taxon>Leptotrombidium</taxon>
    </lineage>
</organism>
<dbReference type="InterPro" id="IPR012677">
    <property type="entry name" value="Nucleotide-bd_a/b_plait_sf"/>
</dbReference>
<evidence type="ECO:0000259" key="6">
    <source>
        <dbReference type="PROSITE" id="PS50102"/>
    </source>
</evidence>
<dbReference type="GO" id="GO:0006397">
    <property type="term" value="P:mRNA processing"/>
    <property type="evidence" value="ECO:0007669"/>
    <property type="project" value="InterPro"/>
</dbReference>
<dbReference type="InterPro" id="IPR035979">
    <property type="entry name" value="RBD_domain_sf"/>
</dbReference>
<dbReference type="OrthoDB" id="8123449at2759"/>
<feature type="region of interest" description="Disordered" evidence="5">
    <location>
        <begin position="1"/>
        <end position="196"/>
    </location>
</feature>
<dbReference type="Pfam" id="PF00076">
    <property type="entry name" value="RRM_1"/>
    <property type="match status" value="2"/>
</dbReference>
<keyword evidence="8" id="KW-1185">Reference proteome</keyword>
<protein>
    <submittedName>
        <fullName evidence="7">RNA-binding protein 39-like protein</fullName>
    </submittedName>
</protein>
<evidence type="ECO:0000313" key="7">
    <source>
        <dbReference type="EMBL" id="RWS24727.1"/>
    </source>
</evidence>